<gene>
    <name evidence="2" type="ORF">MNBD_GAMMA21-3051</name>
</gene>
<dbReference type="Pfam" id="PF00027">
    <property type="entry name" value="cNMP_binding"/>
    <property type="match status" value="1"/>
</dbReference>
<dbReference type="GO" id="GO:0034236">
    <property type="term" value="F:protein kinase A catalytic subunit binding"/>
    <property type="evidence" value="ECO:0007669"/>
    <property type="project" value="TreeGrafter"/>
</dbReference>
<feature type="domain" description="Cyclic nucleotide-binding" evidence="1">
    <location>
        <begin position="148"/>
        <end position="246"/>
    </location>
</feature>
<dbReference type="PROSITE" id="PS50042">
    <property type="entry name" value="CNMP_BINDING_3"/>
    <property type="match status" value="1"/>
</dbReference>
<dbReference type="GO" id="GO:0030552">
    <property type="term" value="F:cAMP binding"/>
    <property type="evidence" value="ECO:0007669"/>
    <property type="project" value="TreeGrafter"/>
</dbReference>
<dbReference type="InterPro" id="IPR000595">
    <property type="entry name" value="cNMP-bd_dom"/>
</dbReference>
<proteinExistence type="predicted"/>
<dbReference type="EMBL" id="UOFR01000021">
    <property type="protein sequence ID" value="VAW93699.1"/>
    <property type="molecule type" value="Genomic_DNA"/>
</dbReference>
<sequence>MYHNLIVPESCDELWQECQSLIPDLLKDCTIKSENLIINADNPIDPHSKSIYLIKEGDIYETFDGQIIVFYEKDDLINADALSHPKVTSYGHHFAVTVDEYDGQQFLDEIAADKTKFLIWNQYLSCLNQSFQLLMVYFSRQDTEYLPETRQYKKDEIIIKEGSEGDEVFTLLNGTAKVMSNNEEVGEIQKDEIFGAIAALTKTKRTATILATSDCDTLVANSENFRSILDTRPDIVQKLIQDMARTIVSGNEKIIELAKENA</sequence>
<dbReference type="GO" id="GO:0004862">
    <property type="term" value="F:cAMP-dependent protein kinase inhibitor activity"/>
    <property type="evidence" value="ECO:0007669"/>
    <property type="project" value="TreeGrafter"/>
</dbReference>
<dbReference type="InterPro" id="IPR050503">
    <property type="entry name" value="cAMP-dep_PK_reg_su-like"/>
</dbReference>
<dbReference type="PANTHER" id="PTHR11635">
    <property type="entry name" value="CAMP-DEPENDENT PROTEIN KINASE REGULATORY CHAIN"/>
    <property type="match status" value="1"/>
</dbReference>
<dbReference type="CDD" id="cd00038">
    <property type="entry name" value="CAP_ED"/>
    <property type="match status" value="1"/>
</dbReference>
<dbReference type="PANTHER" id="PTHR11635:SF152">
    <property type="entry name" value="CAMP-DEPENDENT PROTEIN KINASE TYPE I REGULATORY SUBUNIT-RELATED"/>
    <property type="match status" value="1"/>
</dbReference>
<dbReference type="AlphaFoldDB" id="A0A3B1A677"/>
<dbReference type="InterPro" id="IPR018490">
    <property type="entry name" value="cNMP-bd_dom_sf"/>
</dbReference>
<protein>
    <recommendedName>
        <fullName evidence="1">Cyclic nucleotide-binding domain-containing protein</fullName>
    </recommendedName>
</protein>
<evidence type="ECO:0000259" key="1">
    <source>
        <dbReference type="PROSITE" id="PS50042"/>
    </source>
</evidence>
<dbReference type="Gene3D" id="2.60.120.10">
    <property type="entry name" value="Jelly Rolls"/>
    <property type="match status" value="1"/>
</dbReference>
<dbReference type="SUPFAM" id="SSF51206">
    <property type="entry name" value="cAMP-binding domain-like"/>
    <property type="match status" value="1"/>
</dbReference>
<dbReference type="InterPro" id="IPR014710">
    <property type="entry name" value="RmlC-like_jellyroll"/>
</dbReference>
<evidence type="ECO:0000313" key="2">
    <source>
        <dbReference type="EMBL" id="VAW93699.1"/>
    </source>
</evidence>
<dbReference type="GO" id="GO:0005952">
    <property type="term" value="C:cAMP-dependent protein kinase complex"/>
    <property type="evidence" value="ECO:0007669"/>
    <property type="project" value="InterPro"/>
</dbReference>
<organism evidence="2">
    <name type="scientific">hydrothermal vent metagenome</name>
    <dbReference type="NCBI Taxonomy" id="652676"/>
    <lineage>
        <taxon>unclassified sequences</taxon>
        <taxon>metagenomes</taxon>
        <taxon>ecological metagenomes</taxon>
    </lineage>
</organism>
<name>A0A3B1A677_9ZZZZ</name>
<accession>A0A3B1A677</accession>
<dbReference type="SMART" id="SM00100">
    <property type="entry name" value="cNMP"/>
    <property type="match status" value="1"/>
</dbReference>
<dbReference type="GO" id="GO:0005829">
    <property type="term" value="C:cytosol"/>
    <property type="evidence" value="ECO:0007669"/>
    <property type="project" value="TreeGrafter"/>
</dbReference>
<reference evidence="2" key="1">
    <citation type="submission" date="2018-06" db="EMBL/GenBank/DDBJ databases">
        <authorList>
            <person name="Zhirakovskaya E."/>
        </authorList>
    </citation>
    <scope>NUCLEOTIDE SEQUENCE</scope>
</reference>
<dbReference type="PRINTS" id="PR00103">
    <property type="entry name" value="CAMPKINASE"/>
</dbReference>